<dbReference type="SUPFAM" id="SSF52172">
    <property type="entry name" value="CheY-like"/>
    <property type="match status" value="1"/>
</dbReference>
<accession>A0A2A9D2Q1</accession>
<dbReference type="RefSeq" id="WP_098469843.1">
    <property type="nucleotide sequence ID" value="NZ_PDJD01000001.1"/>
</dbReference>
<dbReference type="Gene3D" id="3.40.50.2300">
    <property type="match status" value="1"/>
</dbReference>
<dbReference type="CDD" id="cd00156">
    <property type="entry name" value="REC"/>
    <property type="match status" value="1"/>
</dbReference>
<sequence>MSDAPPRDWRTVVVDDDPDIRHLMELAAQRAGTTVIATAEDGPGALATILEHAPDLVLLDVSLPGMSGLEVLYHLVSALGGSTAPRPRVVVVSASVGPIDRERTTAAGADAFVPKPFRVRDLASTLAGHIAAWR</sequence>
<dbReference type="AlphaFoldDB" id="A0A2A9D2Q1"/>
<evidence type="ECO:0000313" key="4">
    <source>
        <dbReference type="EMBL" id="PFG20934.1"/>
    </source>
</evidence>
<dbReference type="PROSITE" id="PS50110">
    <property type="entry name" value="RESPONSE_REGULATORY"/>
    <property type="match status" value="1"/>
</dbReference>
<dbReference type="PANTHER" id="PTHR44591:SF3">
    <property type="entry name" value="RESPONSE REGULATORY DOMAIN-CONTAINING PROTEIN"/>
    <property type="match status" value="1"/>
</dbReference>
<keyword evidence="5" id="KW-1185">Reference proteome</keyword>
<dbReference type="InterPro" id="IPR001789">
    <property type="entry name" value="Sig_transdc_resp-reg_receiver"/>
</dbReference>
<protein>
    <submittedName>
        <fullName evidence="4">Two-component system alkaline phosphatase synthesis response regulator PhoP</fullName>
    </submittedName>
</protein>
<dbReference type="PANTHER" id="PTHR44591">
    <property type="entry name" value="STRESS RESPONSE REGULATOR PROTEIN 1"/>
    <property type="match status" value="1"/>
</dbReference>
<comment type="caution">
    <text evidence="4">The sequence shown here is derived from an EMBL/GenBank/DDBJ whole genome shotgun (WGS) entry which is preliminary data.</text>
</comment>
<dbReference type="OrthoDB" id="3197131at2"/>
<keyword evidence="1 2" id="KW-0597">Phosphoprotein</keyword>
<feature type="modified residue" description="4-aspartylphosphate" evidence="2">
    <location>
        <position position="60"/>
    </location>
</feature>
<evidence type="ECO:0000259" key="3">
    <source>
        <dbReference type="PROSITE" id="PS50110"/>
    </source>
</evidence>
<gene>
    <name evidence="4" type="ORF">ATL40_2551</name>
</gene>
<dbReference type="InterPro" id="IPR050595">
    <property type="entry name" value="Bact_response_regulator"/>
</dbReference>
<dbReference type="GO" id="GO:0000160">
    <property type="term" value="P:phosphorelay signal transduction system"/>
    <property type="evidence" value="ECO:0007669"/>
    <property type="project" value="InterPro"/>
</dbReference>
<dbReference type="SMART" id="SM00448">
    <property type="entry name" value="REC"/>
    <property type="match status" value="1"/>
</dbReference>
<name>A0A2A9D2Q1_9MICO</name>
<dbReference type="EMBL" id="PDJD01000001">
    <property type="protein sequence ID" value="PFG20934.1"/>
    <property type="molecule type" value="Genomic_DNA"/>
</dbReference>
<dbReference type="InterPro" id="IPR011006">
    <property type="entry name" value="CheY-like_superfamily"/>
</dbReference>
<dbReference type="Proteomes" id="UP000224915">
    <property type="component" value="Unassembled WGS sequence"/>
</dbReference>
<evidence type="ECO:0000256" key="1">
    <source>
        <dbReference type="ARBA" id="ARBA00022553"/>
    </source>
</evidence>
<proteinExistence type="predicted"/>
<dbReference type="Pfam" id="PF00072">
    <property type="entry name" value="Response_reg"/>
    <property type="match status" value="1"/>
</dbReference>
<reference evidence="4 5" key="1">
    <citation type="submission" date="2017-10" db="EMBL/GenBank/DDBJ databases">
        <title>Sequencing the genomes of 1000 actinobacteria strains.</title>
        <authorList>
            <person name="Klenk H.-P."/>
        </authorList>
    </citation>
    <scope>NUCLEOTIDE SEQUENCE [LARGE SCALE GENOMIC DNA]</scope>
    <source>
        <strain evidence="4 5">DSM 21801</strain>
    </source>
</reference>
<feature type="domain" description="Response regulatory" evidence="3">
    <location>
        <begin position="10"/>
        <end position="130"/>
    </location>
</feature>
<evidence type="ECO:0000256" key="2">
    <source>
        <dbReference type="PROSITE-ProRule" id="PRU00169"/>
    </source>
</evidence>
<organism evidence="4 5">
    <name type="scientific">Serinibacter salmoneus</name>
    <dbReference type="NCBI Taxonomy" id="556530"/>
    <lineage>
        <taxon>Bacteria</taxon>
        <taxon>Bacillati</taxon>
        <taxon>Actinomycetota</taxon>
        <taxon>Actinomycetes</taxon>
        <taxon>Micrococcales</taxon>
        <taxon>Beutenbergiaceae</taxon>
        <taxon>Serinibacter</taxon>
    </lineage>
</organism>
<evidence type="ECO:0000313" key="5">
    <source>
        <dbReference type="Proteomes" id="UP000224915"/>
    </source>
</evidence>